<evidence type="ECO:0000313" key="1">
    <source>
        <dbReference type="EMBL" id="ODV56549.1"/>
    </source>
</evidence>
<sequence>MKSTGYSLSTTTAQGELLAFHMTQNSVDHNSEAIQTVRKPLESFSPNKHLCIGVLPFDVMEDTLDKSIQKNRVNEVDFYNSGKEIARWLIKKSEYNKSSHDFLT</sequence>
<evidence type="ECO:0000313" key="2">
    <source>
        <dbReference type="Proteomes" id="UP000094784"/>
    </source>
</evidence>
<protein>
    <submittedName>
        <fullName evidence="1">Uncharacterized protein</fullName>
    </submittedName>
</protein>
<dbReference type="RefSeq" id="WP_069481538.1">
    <property type="nucleotide sequence ID" value="NZ_CP130331.1"/>
</dbReference>
<accession>A0A1E4R7Y0</accession>
<name>A0A1E4R7Y0_9BACI</name>
<organism evidence="1 2">
    <name type="scientific">Lysinibacillus fusiformis</name>
    <dbReference type="NCBI Taxonomy" id="28031"/>
    <lineage>
        <taxon>Bacteria</taxon>
        <taxon>Bacillati</taxon>
        <taxon>Bacillota</taxon>
        <taxon>Bacilli</taxon>
        <taxon>Bacillales</taxon>
        <taxon>Bacillaceae</taxon>
        <taxon>Lysinibacillus</taxon>
    </lineage>
</organism>
<dbReference type="Proteomes" id="UP000094784">
    <property type="component" value="Unassembled WGS sequence"/>
</dbReference>
<dbReference type="OrthoDB" id="2735919at2"/>
<dbReference type="AlphaFoldDB" id="A0A1E4R7Y0"/>
<reference evidence="1 2" key="1">
    <citation type="submission" date="2016-09" db="EMBL/GenBank/DDBJ databases">
        <title>Draft genome sequence of the soil isolate, Lysinibacillus fusiformis M5, a potential hypoxanthine producer.</title>
        <authorList>
            <person name="Gallegos-Monterrosa R."/>
            <person name="Maroti G."/>
            <person name="Balint B."/>
            <person name="Kovacs A.T."/>
        </authorList>
    </citation>
    <scope>NUCLEOTIDE SEQUENCE [LARGE SCALE GENOMIC DNA]</scope>
    <source>
        <strain evidence="1 2">M5</strain>
    </source>
</reference>
<proteinExistence type="predicted"/>
<comment type="caution">
    <text evidence="1">The sequence shown here is derived from an EMBL/GenBank/DDBJ whole genome shotgun (WGS) entry which is preliminary data.</text>
</comment>
<dbReference type="EMBL" id="MECQ01000001">
    <property type="protein sequence ID" value="ODV56549.1"/>
    <property type="molecule type" value="Genomic_DNA"/>
</dbReference>
<gene>
    <name evidence="1" type="ORF">BG258_11905</name>
</gene>